<keyword evidence="2" id="KW-1185">Reference proteome</keyword>
<dbReference type="EMBL" id="SRYG01000017">
    <property type="protein sequence ID" value="TGY65432.1"/>
    <property type="molecule type" value="Genomic_DNA"/>
</dbReference>
<protein>
    <submittedName>
        <fullName evidence="1">UDP-N-acetylmuramate dehydrogenase</fullName>
        <ecNumber evidence="1">1.3.1.98</ecNumber>
    </submittedName>
</protein>
<name>A0AC61R674_9FIRM</name>
<evidence type="ECO:0000313" key="2">
    <source>
        <dbReference type="Proteomes" id="UP000308836"/>
    </source>
</evidence>
<gene>
    <name evidence="1" type="primary">murB</name>
    <name evidence="1" type="ORF">E5336_08410</name>
</gene>
<dbReference type="EC" id="1.3.1.98" evidence="1"/>
<proteinExistence type="predicted"/>
<sequence length="305" mass="34478">MSLLERLQCYGEVLVHEPMSRHTTYRIGGKVDYYIYPHTEIALVQILKMLKAENVPYYVLGRGSNLLFHDDDFHGAIINLDKTLNNYYFEPDGTLVAQAGCSIINLAIEALKRSFTGLEFASGIPGSLGGGLFMNAGAYQSDLAGIVESVCVIQDENLIWLPKSSLDYRYRHSLFQNHRDLTIVAARLKLEKADQEQIRQLMRSRHERRVSSQPLDKPCAGSVFRNPDERPAWKIIDDLGLRGLQIGGARISEKHSNFIVNEGGAKAEDVHALISRIQKSAKEKYAIDLITEVEYLNWDEKKKKV</sequence>
<organism evidence="1 2">
    <name type="scientific">Dubosiella muris</name>
    <dbReference type="NCBI Taxonomy" id="3038133"/>
    <lineage>
        <taxon>Bacteria</taxon>
        <taxon>Bacillati</taxon>
        <taxon>Bacillota</taxon>
        <taxon>Erysipelotrichia</taxon>
        <taxon>Erysipelotrichales</taxon>
        <taxon>Erysipelotrichaceae</taxon>
        <taxon>Dubosiella</taxon>
    </lineage>
</organism>
<dbReference type="Proteomes" id="UP000308836">
    <property type="component" value="Unassembled WGS sequence"/>
</dbReference>
<accession>A0AC61R674</accession>
<reference evidence="1" key="1">
    <citation type="submission" date="2019-04" db="EMBL/GenBank/DDBJ databases">
        <title>Microbes associate with the intestines of laboratory mice.</title>
        <authorList>
            <person name="Navarre W."/>
            <person name="Wong E."/>
            <person name="Huang K."/>
            <person name="Tropini C."/>
            <person name="Ng K."/>
            <person name="Yu B."/>
        </authorList>
    </citation>
    <scope>NUCLEOTIDE SEQUENCE</scope>
    <source>
        <strain evidence="1">NM09_H32</strain>
    </source>
</reference>
<keyword evidence="1" id="KW-0560">Oxidoreductase</keyword>
<comment type="caution">
    <text evidence="1">The sequence shown here is derived from an EMBL/GenBank/DDBJ whole genome shotgun (WGS) entry which is preliminary data.</text>
</comment>
<evidence type="ECO:0000313" key="1">
    <source>
        <dbReference type="EMBL" id="TGY65432.1"/>
    </source>
</evidence>